<dbReference type="SUPFAM" id="SSF52172">
    <property type="entry name" value="CheY-like"/>
    <property type="match status" value="1"/>
</dbReference>
<evidence type="ECO:0000313" key="4">
    <source>
        <dbReference type="EMBL" id="RMO93239.1"/>
    </source>
</evidence>
<dbReference type="PANTHER" id="PTHR47233">
    <property type="entry name" value="CHEMOTAXIS PROTEIN CHEV"/>
    <property type="match status" value="1"/>
</dbReference>
<sequence>MWAAVILVRGFGMAGVMDSVNQRTQLVGQNRLELLLFRLDGKQLYGINVFKVKEVLQCPKLTVMPKSSKIVRGVANIRGGTIPIMDLAMATGSTGMISLVNSFVIITEYNTKVQGFLVHSVERIVNMNWEEIHPPPKGTGRDHYLTAVTRVDNQLVEIIDVEKILAEVAPVSEEISVGVIDAEVQHKAVSMRVLTVDDSSVARKQVSRCLETVGVEVVALNDGRQALDYLRKMVEEGKKPEEEFLMMISDIEMPEMDGYTLTAAIRNDPRMQKMHITLHTSLSGVFNQAMVKKVGADDFLAKFRPDDLAARVVARIKAAE</sequence>
<feature type="domain" description="CheW-like" evidence="3">
    <location>
        <begin position="31"/>
        <end position="170"/>
    </location>
</feature>
<dbReference type="InterPro" id="IPR036061">
    <property type="entry name" value="CheW-like_dom_sf"/>
</dbReference>
<dbReference type="InterPro" id="IPR011006">
    <property type="entry name" value="CheY-like_superfamily"/>
</dbReference>
<dbReference type="SMART" id="SM00448">
    <property type="entry name" value="REC"/>
    <property type="match status" value="1"/>
</dbReference>
<dbReference type="InterPro" id="IPR024181">
    <property type="entry name" value="Chemotax_regulator_CheV"/>
</dbReference>
<dbReference type="InterPro" id="IPR002545">
    <property type="entry name" value="CheW-lke_dom"/>
</dbReference>
<feature type="domain" description="Response regulatory" evidence="2">
    <location>
        <begin position="192"/>
        <end position="317"/>
    </location>
</feature>
<dbReference type="AlphaFoldDB" id="A0A3M3ZGJ7"/>
<keyword evidence="1" id="KW-0597">Phosphoprotein</keyword>
<dbReference type="PANTHER" id="PTHR47233:SF3">
    <property type="entry name" value="CHEMOTAXIS PROTEIN CHEV"/>
    <property type="match status" value="1"/>
</dbReference>
<dbReference type="GO" id="GO:0006935">
    <property type="term" value="P:chemotaxis"/>
    <property type="evidence" value="ECO:0007669"/>
    <property type="project" value="InterPro"/>
</dbReference>
<dbReference type="CDD" id="cd19924">
    <property type="entry name" value="REC_CheV-like"/>
    <property type="match status" value="1"/>
</dbReference>
<dbReference type="Gene3D" id="2.40.50.180">
    <property type="entry name" value="CheA-289, Domain 4"/>
    <property type="match status" value="1"/>
</dbReference>
<dbReference type="InterPro" id="IPR001789">
    <property type="entry name" value="Sig_transdc_resp-reg_receiver"/>
</dbReference>
<dbReference type="SMART" id="SM00260">
    <property type="entry name" value="CheW"/>
    <property type="match status" value="1"/>
</dbReference>
<reference evidence="4 5" key="1">
    <citation type="submission" date="2018-08" db="EMBL/GenBank/DDBJ databases">
        <title>Recombination of ecologically and evolutionarily significant loci maintains genetic cohesion in the Pseudomonas syringae species complex.</title>
        <authorList>
            <person name="Dillon M."/>
            <person name="Thakur S."/>
            <person name="Almeida R.N.D."/>
            <person name="Weir B.S."/>
            <person name="Guttman D.S."/>
        </authorList>
    </citation>
    <scope>NUCLEOTIDE SEQUENCE [LARGE SCALE GENOMIC DNA]</scope>
    <source>
        <strain evidence="4 5">ICMP 8902</strain>
    </source>
</reference>
<dbReference type="PROSITE" id="PS50851">
    <property type="entry name" value="CHEW"/>
    <property type="match status" value="1"/>
</dbReference>
<dbReference type="PROSITE" id="PS50110">
    <property type="entry name" value="RESPONSE_REGULATORY"/>
    <property type="match status" value="1"/>
</dbReference>
<protein>
    <submittedName>
        <fullName evidence="4">Response regulator receiver:CheW-like protein</fullName>
    </submittedName>
</protein>
<gene>
    <name evidence="4" type="ORF">ALQ33_05319</name>
</gene>
<evidence type="ECO:0000256" key="1">
    <source>
        <dbReference type="PROSITE-ProRule" id="PRU00169"/>
    </source>
</evidence>
<dbReference type="Gene3D" id="2.30.30.40">
    <property type="entry name" value="SH3 Domains"/>
    <property type="match status" value="1"/>
</dbReference>
<comment type="caution">
    <text evidence="4">The sequence shown here is derived from an EMBL/GenBank/DDBJ whole genome shotgun (WGS) entry which is preliminary data.</text>
</comment>
<dbReference type="SUPFAM" id="SSF50341">
    <property type="entry name" value="CheW-like"/>
    <property type="match status" value="1"/>
</dbReference>
<evidence type="ECO:0000259" key="2">
    <source>
        <dbReference type="PROSITE" id="PS50110"/>
    </source>
</evidence>
<evidence type="ECO:0000259" key="3">
    <source>
        <dbReference type="PROSITE" id="PS50851"/>
    </source>
</evidence>
<dbReference type="Pfam" id="PF01584">
    <property type="entry name" value="CheW"/>
    <property type="match status" value="1"/>
</dbReference>
<proteinExistence type="predicted"/>
<dbReference type="PIRSF" id="PIRSF002867">
    <property type="entry name" value="CheV"/>
    <property type="match status" value="1"/>
</dbReference>
<accession>A0A3M3ZGJ7</accession>
<dbReference type="GO" id="GO:0000160">
    <property type="term" value="P:phosphorelay signal transduction system"/>
    <property type="evidence" value="ECO:0007669"/>
    <property type="project" value="InterPro"/>
</dbReference>
<evidence type="ECO:0000313" key="5">
    <source>
        <dbReference type="Proteomes" id="UP000279372"/>
    </source>
</evidence>
<name>A0A3M3ZGJ7_9PSED</name>
<dbReference type="EMBL" id="RBQB01000098">
    <property type="protein sequence ID" value="RMO93239.1"/>
    <property type="molecule type" value="Genomic_DNA"/>
</dbReference>
<dbReference type="Gene3D" id="3.40.50.2300">
    <property type="match status" value="1"/>
</dbReference>
<dbReference type="Proteomes" id="UP000279372">
    <property type="component" value="Unassembled WGS sequence"/>
</dbReference>
<dbReference type="Pfam" id="PF00072">
    <property type="entry name" value="Response_reg"/>
    <property type="match status" value="1"/>
</dbReference>
<organism evidence="4 5">
    <name type="scientific">Pseudomonas syringae pv. philadelphi</name>
    <dbReference type="NCBI Taxonomy" id="251706"/>
    <lineage>
        <taxon>Bacteria</taxon>
        <taxon>Pseudomonadati</taxon>
        <taxon>Pseudomonadota</taxon>
        <taxon>Gammaproteobacteria</taxon>
        <taxon>Pseudomonadales</taxon>
        <taxon>Pseudomonadaceae</taxon>
        <taxon>Pseudomonas</taxon>
    </lineage>
</organism>
<feature type="modified residue" description="4-aspartylphosphate" evidence="1">
    <location>
        <position position="250"/>
    </location>
</feature>